<accession>A0A7J7IIW2</accession>
<organism evidence="1 2">
    <name type="scientific">Cyanidiococcus yangmingshanensis</name>
    <dbReference type="NCBI Taxonomy" id="2690220"/>
    <lineage>
        <taxon>Eukaryota</taxon>
        <taxon>Rhodophyta</taxon>
        <taxon>Bangiophyceae</taxon>
        <taxon>Cyanidiales</taxon>
        <taxon>Cyanidiaceae</taxon>
        <taxon>Cyanidiococcus</taxon>
    </lineage>
</organism>
<name>A0A7J7IIW2_9RHOD</name>
<comment type="caution">
    <text evidence="1">The sequence shown here is derived from an EMBL/GenBank/DDBJ whole genome shotgun (WGS) entry which is preliminary data.</text>
</comment>
<sequence length="292" mass="31859">MRGAESLATALQFLVSVLESLKLPDGNDGVLLPVSDATEVESSTAEAIIQAIRENLLAEPESPHDVALVVSAVAYALHHAHHAVMWMLAWYCEGARSLISEASSTAIEHADAVRGPRLADFFLILALFRASPDRFVPKPVRAVTSAGRQRHPSVADAAGAYLLDQETGREALRRWGFILNDQDGNALLELIHRVCMPHTKGLVRTSRVPATEASARLLAAFFRTVRSLRQTCLLSLLEHTHGESEHRRLLSLHCFCMYREGSASRAGRLRATHPRASGALRNACAARMAVPP</sequence>
<reference evidence="1 2" key="1">
    <citation type="journal article" date="2020" name="J. Phycol.">
        <title>Comparative genome analysis reveals Cyanidiococcus gen. nov., a new extremophilic red algal genus sister to Cyanidioschyzon (Cyanidioschyzonaceae, Rhodophyta).</title>
        <authorList>
            <person name="Liu S.-L."/>
            <person name="Chiang Y.-R."/>
            <person name="Yoon H.S."/>
            <person name="Fu H.-Y."/>
        </authorList>
    </citation>
    <scope>NUCLEOTIDE SEQUENCE [LARGE SCALE GENOMIC DNA]</scope>
    <source>
        <strain evidence="1 2">THAL066</strain>
    </source>
</reference>
<evidence type="ECO:0000313" key="2">
    <source>
        <dbReference type="Proteomes" id="UP000530660"/>
    </source>
</evidence>
<dbReference type="AlphaFoldDB" id="A0A7J7IIW2"/>
<dbReference type="Proteomes" id="UP000530660">
    <property type="component" value="Unassembled WGS sequence"/>
</dbReference>
<gene>
    <name evidence="1" type="primary">FANCD2_2</name>
    <name evidence="1" type="ORF">F1559_000534</name>
</gene>
<proteinExistence type="predicted"/>
<protein>
    <submittedName>
        <fullName evidence="1">Fanconi anemia group D2 protein</fullName>
    </submittedName>
</protein>
<evidence type="ECO:0000313" key="1">
    <source>
        <dbReference type="EMBL" id="KAF6002619.1"/>
    </source>
</evidence>
<dbReference type="EMBL" id="VWRR01000009">
    <property type="protein sequence ID" value="KAF6002619.1"/>
    <property type="molecule type" value="Genomic_DNA"/>
</dbReference>
<keyword evidence="2" id="KW-1185">Reference proteome</keyword>